<comment type="similarity">
    <text evidence="2 5">Belongs to the RxLR effector family.</text>
</comment>
<dbReference type="InterPro" id="IPR031825">
    <property type="entry name" value="RXLR"/>
</dbReference>
<dbReference type="PROSITE" id="PS51257">
    <property type="entry name" value="PROKAR_LIPOPROTEIN"/>
    <property type="match status" value="1"/>
</dbReference>
<keyword evidence="3 5" id="KW-0964">Secreted</keyword>
<proteinExistence type="inferred from homology"/>
<evidence type="ECO:0000256" key="3">
    <source>
        <dbReference type="ARBA" id="ARBA00022525"/>
    </source>
</evidence>
<evidence type="ECO:0000256" key="4">
    <source>
        <dbReference type="ARBA" id="ARBA00022729"/>
    </source>
</evidence>
<comment type="function">
    <text evidence="5">Effector that suppresses plant defense responses during pathogen infection.</text>
</comment>
<keyword evidence="7" id="KW-1185">Reference proteome</keyword>
<evidence type="ECO:0000313" key="6">
    <source>
        <dbReference type="EMBL" id="OWY99227.1"/>
    </source>
</evidence>
<protein>
    <recommendedName>
        <fullName evidence="5">RxLR effector protein</fullName>
    </recommendedName>
</protein>
<comment type="domain">
    <text evidence="5">The RxLR-dEER motif acts to carry the protein into the host cell cytoplasm through binding to cell surface phosphatidylinositol-3-phosphate.</text>
</comment>
<evidence type="ECO:0000256" key="2">
    <source>
        <dbReference type="ARBA" id="ARBA00010400"/>
    </source>
</evidence>
<feature type="chain" id="PRO_5044951554" description="RxLR effector protein" evidence="5">
    <location>
        <begin position="18"/>
        <end position="136"/>
    </location>
</feature>
<feature type="signal peptide" evidence="5">
    <location>
        <begin position="1"/>
        <end position="17"/>
    </location>
</feature>
<accession>A0A225V2Q7</accession>
<dbReference type="EMBL" id="NBNE01008686">
    <property type="protein sequence ID" value="OWY99227.1"/>
    <property type="molecule type" value="Genomic_DNA"/>
</dbReference>
<comment type="caution">
    <text evidence="6">The sequence shown here is derived from an EMBL/GenBank/DDBJ whole genome shotgun (WGS) entry which is preliminary data.</text>
</comment>
<keyword evidence="4 5" id="KW-0732">Signal</keyword>
<evidence type="ECO:0000256" key="5">
    <source>
        <dbReference type="RuleBase" id="RU367124"/>
    </source>
</evidence>
<name>A0A225V2Q7_9STRA</name>
<reference evidence="7" key="1">
    <citation type="submission" date="2017-03" db="EMBL/GenBank/DDBJ databases">
        <title>Phytopthora megakarya and P. palmivora, two closely related causual agents of cacao black pod achieved similar genome size and gene model numbers by different mechanisms.</title>
        <authorList>
            <person name="Ali S."/>
            <person name="Shao J."/>
            <person name="Larry D.J."/>
            <person name="Kronmiller B."/>
            <person name="Shen D."/>
            <person name="Strem M.D."/>
            <person name="Melnick R.L."/>
            <person name="Guiltinan M.J."/>
            <person name="Tyler B.M."/>
            <person name="Meinhardt L.W."/>
            <person name="Bailey B.A."/>
        </authorList>
    </citation>
    <scope>NUCLEOTIDE SEQUENCE [LARGE SCALE GENOMIC DNA]</scope>
    <source>
        <strain evidence="7">zdho120</strain>
    </source>
</reference>
<dbReference type="AlphaFoldDB" id="A0A225V2Q7"/>
<evidence type="ECO:0000256" key="1">
    <source>
        <dbReference type="ARBA" id="ARBA00004613"/>
    </source>
</evidence>
<evidence type="ECO:0000313" key="7">
    <source>
        <dbReference type="Proteomes" id="UP000198211"/>
    </source>
</evidence>
<sequence length="136" mass="14948">MRLQHVFLVTIVGLVAGCDDAIAVNSKTVSVDSAISVTATNAQSNEDTQRLLRTSKTTDVAGDEERGIRDAVEKARITALKAKIPLWIVQRKSQSDVQELLGMAGVYPLINHKNWKVLKSFMKAERKVHNSLHPGT</sequence>
<organism evidence="6 7">
    <name type="scientific">Phytophthora megakarya</name>
    <dbReference type="NCBI Taxonomy" id="4795"/>
    <lineage>
        <taxon>Eukaryota</taxon>
        <taxon>Sar</taxon>
        <taxon>Stramenopiles</taxon>
        <taxon>Oomycota</taxon>
        <taxon>Peronosporomycetes</taxon>
        <taxon>Peronosporales</taxon>
        <taxon>Peronosporaceae</taxon>
        <taxon>Phytophthora</taxon>
    </lineage>
</organism>
<dbReference type="OrthoDB" id="93494at2759"/>
<gene>
    <name evidence="6" type="ORF">PHMEG_00029807</name>
</gene>
<dbReference type="Pfam" id="PF16810">
    <property type="entry name" value="RXLR"/>
    <property type="match status" value="1"/>
</dbReference>
<comment type="subcellular location">
    <subcellularLocation>
        <location evidence="1 5">Secreted</location>
    </subcellularLocation>
</comment>
<dbReference type="Proteomes" id="UP000198211">
    <property type="component" value="Unassembled WGS sequence"/>
</dbReference>